<organism evidence="1 2">
    <name type="scientific">Dentiscutata erythropus</name>
    <dbReference type="NCBI Taxonomy" id="1348616"/>
    <lineage>
        <taxon>Eukaryota</taxon>
        <taxon>Fungi</taxon>
        <taxon>Fungi incertae sedis</taxon>
        <taxon>Mucoromycota</taxon>
        <taxon>Glomeromycotina</taxon>
        <taxon>Glomeromycetes</taxon>
        <taxon>Diversisporales</taxon>
        <taxon>Gigasporaceae</taxon>
        <taxon>Dentiscutata</taxon>
    </lineage>
</organism>
<evidence type="ECO:0000313" key="2">
    <source>
        <dbReference type="Proteomes" id="UP000789405"/>
    </source>
</evidence>
<comment type="caution">
    <text evidence="1">The sequence shown here is derived from an EMBL/GenBank/DDBJ whole genome shotgun (WGS) entry which is preliminary data.</text>
</comment>
<protein>
    <submittedName>
        <fullName evidence="1">19368_t:CDS:1</fullName>
    </submittedName>
</protein>
<dbReference type="Proteomes" id="UP000789405">
    <property type="component" value="Unassembled WGS sequence"/>
</dbReference>
<name>A0A9N9IJL5_9GLOM</name>
<accession>A0A9N9IJL5</accession>
<keyword evidence="2" id="KW-1185">Reference proteome</keyword>
<evidence type="ECO:0000313" key="1">
    <source>
        <dbReference type="EMBL" id="CAG8738437.1"/>
    </source>
</evidence>
<proteinExistence type="predicted"/>
<gene>
    <name evidence="1" type="ORF">DERYTH_LOCUS15778</name>
</gene>
<dbReference type="EMBL" id="CAJVPY010013085">
    <property type="protein sequence ID" value="CAG8738437.1"/>
    <property type="molecule type" value="Genomic_DNA"/>
</dbReference>
<feature type="non-terminal residue" evidence="1">
    <location>
        <position position="1"/>
    </location>
</feature>
<sequence>ELESVTMLSTDVIEKIEEVESELMYILFQLVKFKIFWDYRNVRLENLIQRVSTESSDVLLHIVKTISE</sequence>
<dbReference type="AlphaFoldDB" id="A0A9N9IJL5"/>
<reference evidence="1" key="1">
    <citation type="submission" date="2021-06" db="EMBL/GenBank/DDBJ databases">
        <authorList>
            <person name="Kallberg Y."/>
            <person name="Tangrot J."/>
            <person name="Rosling A."/>
        </authorList>
    </citation>
    <scope>NUCLEOTIDE SEQUENCE</scope>
    <source>
        <strain evidence="1">MA453B</strain>
    </source>
</reference>